<proteinExistence type="predicted"/>
<protein>
    <recommendedName>
        <fullName evidence="2">Segregation and condensation protein A</fullName>
    </recommendedName>
</protein>
<sequence length="354" mass="37340">MSAIDEDAAAVGAADGFGAAVVAGAAAAADIDADVADAAVADAAADAGAFHVALDVYSGPFDVLLSMIANRRLELTEVSLSAVTEEFLAYVRALDLSHGIDSSHGIDPARDIDRMSAFLDVASVLVEAKSAALLPGDEQGRRDEQSMEALRERDLLFARLVQYRAFRQAADDFRARLAANAGRFAHPSVVPDTVASMLPELVWTLTPDDLAALAAHAFANAPADEVSLHQLHVPLVDLRAQAALVRDRLRALAPGSSMTFAELTADARSSIEIVARFLAVLVFFRQGTLQFRQAGPYETLHLRWRGGGNATDDGYIGASGDGGDGDGNDGYGNDGYGDRGGRHDDIDVSEEDFA</sequence>
<dbReference type="GO" id="GO:0007059">
    <property type="term" value="P:chromosome segregation"/>
    <property type="evidence" value="ECO:0007669"/>
    <property type="project" value="UniProtKB-KW"/>
</dbReference>
<gene>
    <name evidence="4" type="ORF">EHS19_09430</name>
</gene>
<dbReference type="Proteomes" id="UP000326336">
    <property type="component" value="Unassembled WGS sequence"/>
</dbReference>
<dbReference type="Pfam" id="PF02616">
    <property type="entry name" value="SMC_ScpA"/>
    <property type="match status" value="1"/>
</dbReference>
<reference evidence="4 5" key="1">
    <citation type="journal article" date="2019" name="Int. J. Syst. Evol. Microbiol.">
        <title>Bifidobacterium jacchi sp. nov., isolated from the faeces of a baby common marmoset (Callithrix jacchus).</title>
        <authorList>
            <person name="Modesto M."/>
            <person name="Watanabe K."/>
            <person name="Arita M."/>
            <person name="Satti M."/>
            <person name="Oki K."/>
            <person name="Sciavilla P."/>
            <person name="Patavino C."/>
            <person name="Camma C."/>
            <person name="Michelini S."/>
            <person name="Sgorbati B."/>
            <person name="Mattarelli P."/>
        </authorList>
    </citation>
    <scope>NUCLEOTIDE SEQUENCE [LARGE SCALE GENOMIC DNA]</scope>
    <source>
        <strain evidence="4 5">MRM 9.3</strain>
    </source>
</reference>
<feature type="compositionally biased region" description="Basic and acidic residues" evidence="3">
    <location>
        <begin position="336"/>
        <end position="346"/>
    </location>
</feature>
<dbReference type="InterPro" id="IPR003768">
    <property type="entry name" value="ScpA"/>
</dbReference>
<keyword evidence="5" id="KW-1185">Reference proteome</keyword>
<evidence type="ECO:0000256" key="2">
    <source>
        <dbReference type="ARBA" id="ARBA00044777"/>
    </source>
</evidence>
<dbReference type="AlphaFoldDB" id="A0A5N5RDK2"/>
<name>A0A5N5RDK2_9BIFI</name>
<evidence type="ECO:0000256" key="1">
    <source>
        <dbReference type="ARBA" id="ARBA00022829"/>
    </source>
</evidence>
<keyword evidence="1" id="KW-0159">Chromosome partition</keyword>
<organism evidence="4 5">
    <name type="scientific">Bifidobacterium jacchi</name>
    <dbReference type="NCBI Taxonomy" id="2490545"/>
    <lineage>
        <taxon>Bacteria</taxon>
        <taxon>Bacillati</taxon>
        <taxon>Actinomycetota</taxon>
        <taxon>Actinomycetes</taxon>
        <taxon>Bifidobacteriales</taxon>
        <taxon>Bifidobacteriaceae</taxon>
        <taxon>Bifidobacterium</taxon>
    </lineage>
</organism>
<accession>A0A5N5RDK2</accession>
<dbReference type="EMBL" id="RQSP01000049">
    <property type="protein sequence ID" value="KAB5605357.1"/>
    <property type="molecule type" value="Genomic_DNA"/>
</dbReference>
<comment type="caution">
    <text evidence="4">The sequence shown here is derived from an EMBL/GenBank/DDBJ whole genome shotgun (WGS) entry which is preliminary data.</text>
</comment>
<dbReference type="PANTHER" id="PTHR33969">
    <property type="entry name" value="SEGREGATION AND CONDENSATION PROTEIN A"/>
    <property type="match status" value="1"/>
</dbReference>
<evidence type="ECO:0000256" key="3">
    <source>
        <dbReference type="SAM" id="MobiDB-lite"/>
    </source>
</evidence>
<dbReference type="PANTHER" id="PTHR33969:SF2">
    <property type="entry name" value="SEGREGATION AND CONDENSATION PROTEIN A"/>
    <property type="match status" value="1"/>
</dbReference>
<dbReference type="Gene3D" id="6.10.250.2410">
    <property type="match status" value="1"/>
</dbReference>
<evidence type="ECO:0000313" key="4">
    <source>
        <dbReference type="EMBL" id="KAB5605357.1"/>
    </source>
</evidence>
<dbReference type="OrthoDB" id="9811016at2"/>
<feature type="region of interest" description="Disordered" evidence="3">
    <location>
        <begin position="315"/>
        <end position="354"/>
    </location>
</feature>
<evidence type="ECO:0000313" key="5">
    <source>
        <dbReference type="Proteomes" id="UP000326336"/>
    </source>
</evidence>